<name>A0AAW0FJT6_9APHY</name>
<protein>
    <submittedName>
        <fullName evidence="1">Uncharacterized protein</fullName>
    </submittedName>
</protein>
<reference evidence="1 2" key="1">
    <citation type="submission" date="2022-09" db="EMBL/GenBank/DDBJ databases">
        <authorList>
            <person name="Palmer J.M."/>
        </authorList>
    </citation>
    <scope>NUCLEOTIDE SEQUENCE [LARGE SCALE GENOMIC DNA]</scope>
    <source>
        <strain evidence="1 2">DSM 7382</strain>
    </source>
</reference>
<dbReference type="EMBL" id="JASBNA010000085">
    <property type="protein sequence ID" value="KAK7677596.1"/>
    <property type="molecule type" value="Genomic_DNA"/>
</dbReference>
<gene>
    <name evidence="1" type="ORF">QCA50_019407</name>
</gene>
<evidence type="ECO:0000313" key="1">
    <source>
        <dbReference type="EMBL" id="KAK7677596.1"/>
    </source>
</evidence>
<proteinExistence type="predicted"/>
<comment type="caution">
    <text evidence="1">The sequence shown here is derived from an EMBL/GenBank/DDBJ whole genome shotgun (WGS) entry which is preliminary data.</text>
</comment>
<keyword evidence="2" id="KW-1185">Reference proteome</keyword>
<organism evidence="1 2">
    <name type="scientific">Cerrena zonata</name>
    <dbReference type="NCBI Taxonomy" id="2478898"/>
    <lineage>
        <taxon>Eukaryota</taxon>
        <taxon>Fungi</taxon>
        <taxon>Dikarya</taxon>
        <taxon>Basidiomycota</taxon>
        <taxon>Agaricomycotina</taxon>
        <taxon>Agaricomycetes</taxon>
        <taxon>Polyporales</taxon>
        <taxon>Cerrenaceae</taxon>
        <taxon>Cerrena</taxon>
    </lineage>
</organism>
<sequence>MLGPTIKHLVLQVLGIHHKALLPSSYDSFLKHFTALQTLHVGQLSKTEGLLPIYYNEIIIPVVDALVANLDVLVLGLKWNSFRTLYWKRLDKVLTRPQLSSLRELDVHVDRSENTEDTRWYLEKQLPQIEINAWP</sequence>
<evidence type="ECO:0000313" key="2">
    <source>
        <dbReference type="Proteomes" id="UP001385951"/>
    </source>
</evidence>
<accession>A0AAW0FJT6</accession>
<dbReference type="AlphaFoldDB" id="A0AAW0FJT6"/>
<dbReference type="Proteomes" id="UP001385951">
    <property type="component" value="Unassembled WGS sequence"/>
</dbReference>